<evidence type="ECO:0000313" key="3">
    <source>
        <dbReference type="Proteomes" id="UP000283530"/>
    </source>
</evidence>
<dbReference type="InterPro" id="IPR055411">
    <property type="entry name" value="LRR_FXL15/At3g58940/PEG3-like"/>
</dbReference>
<dbReference type="PANTHER" id="PTHR31639">
    <property type="entry name" value="F-BOX PROTEIN-LIKE"/>
    <property type="match status" value="1"/>
</dbReference>
<dbReference type="Gene3D" id="3.80.10.10">
    <property type="entry name" value="Ribonuclease Inhibitor"/>
    <property type="match status" value="1"/>
</dbReference>
<dbReference type="PANTHER" id="PTHR31639:SF237">
    <property type="entry name" value="F-BOX DOMAIN-CONTAINING PROTEIN"/>
    <property type="match status" value="1"/>
</dbReference>
<dbReference type="InterPro" id="IPR036047">
    <property type="entry name" value="F-box-like_dom_sf"/>
</dbReference>
<organism evidence="2 3">
    <name type="scientific">Cinnamomum micranthum f. kanehirae</name>
    <dbReference type="NCBI Taxonomy" id="337451"/>
    <lineage>
        <taxon>Eukaryota</taxon>
        <taxon>Viridiplantae</taxon>
        <taxon>Streptophyta</taxon>
        <taxon>Embryophyta</taxon>
        <taxon>Tracheophyta</taxon>
        <taxon>Spermatophyta</taxon>
        <taxon>Magnoliopsida</taxon>
        <taxon>Magnoliidae</taxon>
        <taxon>Laurales</taxon>
        <taxon>Lauraceae</taxon>
        <taxon>Cinnamomum</taxon>
    </lineage>
</organism>
<dbReference type="Pfam" id="PF08387">
    <property type="entry name" value="FBD"/>
    <property type="match status" value="1"/>
</dbReference>
<dbReference type="AlphaFoldDB" id="A0A3S3MRR9"/>
<dbReference type="InterPro" id="IPR001810">
    <property type="entry name" value="F-box_dom"/>
</dbReference>
<proteinExistence type="predicted"/>
<dbReference type="Pfam" id="PF24758">
    <property type="entry name" value="LRR_At5g56370"/>
    <property type="match status" value="1"/>
</dbReference>
<accession>A0A3S3MRR9</accession>
<comment type="caution">
    <text evidence="2">The sequence shown here is derived from an EMBL/GenBank/DDBJ whole genome shotgun (WGS) entry which is preliminary data.</text>
</comment>
<dbReference type="InterPro" id="IPR032675">
    <property type="entry name" value="LRR_dom_sf"/>
</dbReference>
<dbReference type="Pfam" id="PF00646">
    <property type="entry name" value="F-box"/>
    <property type="match status" value="1"/>
</dbReference>
<reference evidence="2 3" key="1">
    <citation type="journal article" date="2019" name="Nat. Plants">
        <title>Stout camphor tree genome fills gaps in understanding of flowering plant genome evolution.</title>
        <authorList>
            <person name="Chaw S.M."/>
            <person name="Liu Y.C."/>
            <person name="Wu Y.W."/>
            <person name="Wang H.Y."/>
            <person name="Lin C.I."/>
            <person name="Wu C.S."/>
            <person name="Ke H.M."/>
            <person name="Chang L.Y."/>
            <person name="Hsu C.Y."/>
            <person name="Yang H.T."/>
            <person name="Sudianto E."/>
            <person name="Hsu M.H."/>
            <person name="Wu K.P."/>
            <person name="Wang L.N."/>
            <person name="Leebens-Mack J.H."/>
            <person name="Tsai I.J."/>
        </authorList>
    </citation>
    <scope>NUCLEOTIDE SEQUENCE [LARGE SCALE GENOMIC DNA]</scope>
    <source>
        <strain evidence="3">cv. Chaw 1501</strain>
        <tissue evidence="2">Young leaves</tissue>
    </source>
</reference>
<dbReference type="OrthoDB" id="629734at2759"/>
<dbReference type="InterPro" id="IPR006566">
    <property type="entry name" value="FBD"/>
</dbReference>
<gene>
    <name evidence="2" type="ORF">CKAN_00987300</name>
</gene>
<keyword evidence="3" id="KW-1185">Reference proteome</keyword>
<protein>
    <submittedName>
        <fullName evidence="2">F-box/RNI-like superfamily protein isoform 1</fullName>
    </submittedName>
</protein>
<dbReference type="Proteomes" id="UP000283530">
    <property type="component" value="Unassembled WGS sequence"/>
</dbReference>
<sequence length="447" mass="51608">MKEKKQAGQSTPASVDLISNLFKDVMDLILVRLPVKDAVRTSILSKKWRYKWVSIPDLVFDKNCLTEGASERECAHVVDQVLLNHVGPICKFSCTNYVPSCSHIDRWIAFLSRNGIKKIIIAMNVLGDLYDVPSSIFNCQELYHLELHLCTLKVPPTFKGFENLLVLDLDVYISDGHARWKQNVSMSEDHIAFLIAKCPRLERLKLITSAFHHCLNIHAPSLRCFEFDGQFRDLSLGSSPLLTNMSMYSILPPSYWDILEESSTCSLARFTEYSHRLERLALKGCSLQYFLAGELPRKLSATYDHLKYLEVHIELNSKEILATLCILRSSPNLKELKIKYLSNDVDERFNLTEEEASFWGAKIQFDCLLNHLHAVEIIGLALSMDLEFVRYILSNAPVLETMKVYTYEYLEEQEVSRIKNELMRFRRASTRAEIIYYGHYKENKEGW</sequence>
<dbReference type="SUPFAM" id="SSF81383">
    <property type="entry name" value="F-box domain"/>
    <property type="match status" value="1"/>
</dbReference>
<evidence type="ECO:0000259" key="1">
    <source>
        <dbReference type="SMART" id="SM00579"/>
    </source>
</evidence>
<dbReference type="SUPFAM" id="SSF52047">
    <property type="entry name" value="RNI-like"/>
    <property type="match status" value="1"/>
</dbReference>
<dbReference type="EMBL" id="QPKB01000003">
    <property type="protein sequence ID" value="RWR81201.1"/>
    <property type="molecule type" value="Genomic_DNA"/>
</dbReference>
<dbReference type="SMART" id="SM00579">
    <property type="entry name" value="FBD"/>
    <property type="match status" value="1"/>
</dbReference>
<feature type="domain" description="FBD" evidence="1">
    <location>
        <begin position="366"/>
        <end position="437"/>
    </location>
</feature>
<dbReference type="STRING" id="337451.A0A3S3MRR9"/>
<name>A0A3S3MRR9_9MAGN</name>
<evidence type="ECO:0000313" key="2">
    <source>
        <dbReference type="EMBL" id="RWR81201.1"/>
    </source>
</evidence>